<proteinExistence type="predicted"/>
<keyword evidence="2" id="KW-1185">Reference proteome</keyword>
<name>A0AA88SU95_CHASR</name>
<evidence type="ECO:0000313" key="1">
    <source>
        <dbReference type="EMBL" id="KAK2848838.1"/>
    </source>
</evidence>
<organism evidence="1 2">
    <name type="scientific">Channa striata</name>
    <name type="common">Snakehead murrel</name>
    <name type="synonym">Ophicephalus striatus</name>
    <dbReference type="NCBI Taxonomy" id="64152"/>
    <lineage>
        <taxon>Eukaryota</taxon>
        <taxon>Metazoa</taxon>
        <taxon>Chordata</taxon>
        <taxon>Craniata</taxon>
        <taxon>Vertebrata</taxon>
        <taxon>Euteleostomi</taxon>
        <taxon>Actinopterygii</taxon>
        <taxon>Neopterygii</taxon>
        <taxon>Teleostei</taxon>
        <taxon>Neoteleostei</taxon>
        <taxon>Acanthomorphata</taxon>
        <taxon>Anabantaria</taxon>
        <taxon>Anabantiformes</taxon>
        <taxon>Channoidei</taxon>
        <taxon>Channidae</taxon>
        <taxon>Channa</taxon>
    </lineage>
</organism>
<evidence type="ECO:0000313" key="2">
    <source>
        <dbReference type="Proteomes" id="UP001187415"/>
    </source>
</evidence>
<dbReference type="EMBL" id="JAUPFM010000006">
    <property type="protein sequence ID" value="KAK2848838.1"/>
    <property type="molecule type" value="Genomic_DNA"/>
</dbReference>
<comment type="caution">
    <text evidence="1">The sequence shown here is derived from an EMBL/GenBank/DDBJ whole genome shotgun (WGS) entry which is preliminary data.</text>
</comment>
<protein>
    <submittedName>
        <fullName evidence="1">Uncharacterized protein</fullName>
    </submittedName>
</protein>
<dbReference type="AlphaFoldDB" id="A0AA88SU95"/>
<gene>
    <name evidence="1" type="ORF">Q5P01_008672</name>
</gene>
<dbReference type="Proteomes" id="UP001187415">
    <property type="component" value="Unassembled WGS sequence"/>
</dbReference>
<accession>A0AA88SU95</accession>
<reference evidence="1" key="1">
    <citation type="submission" date="2023-07" db="EMBL/GenBank/DDBJ databases">
        <title>Chromosome-level Genome Assembly of Striped Snakehead (Channa striata).</title>
        <authorList>
            <person name="Liu H."/>
        </authorList>
    </citation>
    <scope>NUCLEOTIDE SEQUENCE</scope>
    <source>
        <strain evidence="1">Gz</strain>
        <tissue evidence="1">Muscle</tissue>
    </source>
</reference>
<sequence length="135" mass="15160">MKNAHHIFPEQKVAPLNQLFCPTNTLNTVCASVIRGESGSHMLGRNAAAVVVNVHGVDTAIWTQMWQHNRRIGGENAKGELTLMCLNESCCNFILKEEQHMCRMSVSQSDFGDVTPAVYRTCSMQLIICFIRFRC</sequence>